<dbReference type="EMBL" id="JAAGRN010000014">
    <property type="protein sequence ID" value="NDY84458.1"/>
    <property type="molecule type" value="Genomic_DNA"/>
</dbReference>
<dbReference type="Gene3D" id="3.40.630.70">
    <property type="entry name" value="Leucyl/phenylalanyl-tRNA-protein transferase, C-terminal domain"/>
    <property type="match status" value="1"/>
</dbReference>
<comment type="caution">
    <text evidence="16">The sequence shown here is derived from an EMBL/GenBank/DDBJ whole genome shotgun (WGS) entry which is preliminary data.</text>
</comment>
<dbReference type="PANTHER" id="PTHR30098:SF2">
    <property type="entry name" value="LEUCYL_PHENYLALANYL-TRNA--PROTEIN TRANSFERASE"/>
    <property type="match status" value="1"/>
</dbReference>
<dbReference type="Pfam" id="PF03588">
    <property type="entry name" value="Leu_Phe_trans"/>
    <property type="match status" value="1"/>
</dbReference>
<evidence type="ECO:0000313" key="16">
    <source>
        <dbReference type="EMBL" id="NDY84458.1"/>
    </source>
</evidence>
<evidence type="ECO:0000256" key="1">
    <source>
        <dbReference type="ARBA" id="ARBA00004496"/>
    </source>
</evidence>
<dbReference type="GO" id="GO:0005737">
    <property type="term" value="C:cytoplasm"/>
    <property type="evidence" value="ECO:0007669"/>
    <property type="project" value="UniProtKB-SubCell"/>
</dbReference>
<protein>
    <recommendedName>
        <fullName evidence="11 15">Leucyl/phenylalanyl-tRNA--protein transferase</fullName>
        <ecNumber evidence="10 15">2.3.2.6</ecNumber>
    </recommendedName>
    <alternativeName>
        <fullName evidence="12 15">L/F-transferase</fullName>
    </alternativeName>
    <alternativeName>
        <fullName evidence="13 15">Leucyltransferase</fullName>
    </alternativeName>
    <alternativeName>
        <fullName evidence="14 15">Phenyalanyltransferase</fullName>
    </alternativeName>
</protein>
<dbReference type="RefSeq" id="WP_163656286.1">
    <property type="nucleotide sequence ID" value="NZ_JAAGRN010000014.1"/>
</dbReference>
<evidence type="ECO:0000256" key="15">
    <source>
        <dbReference type="HAMAP-Rule" id="MF_00688"/>
    </source>
</evidence>
<evidence type="ECO:0000256" key="4">
    <source>
        <dbReference type="ARBA" id="ARBA00023315"/>
    </source>
</evidence>
<keyword evidence="4 15" id="KW-0012">Acyltransferase</keyword>
<evidence type="ECO:0000256" key="14">
    <source>
        <dbReference type="ARBA" id="ARBA00083640"/>
    </source>
</evidence>
<evidence type="ECO:0000256" key="9">
    <source>
        <dbReference type="ARBA" id="ARBA00061535"/>
    </source>
</evidence>
<evidence type="ECO:0000256" key="12">
    <source>
        <dbReference type="ARBA" id="ARBA00077136"/>
    </source>
</evidence>
<organism evidence="16">
    <name type="scientific">Sheuella amnicola</name>
    <dbReference type="NCBI Taxonomy" id="2707330"/>
    <lineage>
        <taxon>Bacteria</taxon>
        <taxon>Pseudomonadati</taxon>
        <taxon>Pseudomonadota</taxon>
        <taxon>Betaproteobacteria</taxon>
        <taxon>Burkholderiales</taxon>
        <taxon>Alcaligenaceae</taxon>
        <taxon>Sheuella</taxon>
    </lineage>
</organism>
<evidence type="ECO:0000256" key="7">
    <source>
        <dbReference type="ARBA" id="ARBA00051538"/>
    </source>
</evidence>
<dbReference type="SUPFAM" id="SSF55729">
    <property type="entry name" value="Acyl-CoA N-acyltransferases (Nat)"/>
    <property type="match status" value="1"/>
</dbReference>
<dbReference type="InterPro" id="IPR004616">
    <property type="entry name" value="Leu/Phe-tRNA_Trfase"/>
</dbReference>
<evidence type="ECO:0000256" key="10">
    <source>
        <dbReference type="ARBA" id="ARBA00066767"/>
    </source>
</evidence>
<evidence type="ECO:0000256" key="11">
    <source>
        <dbReference type="ARBA" id="ARBA00074372"/>
    </source>
</evidence>
<proteinExistence type="inferred from homology"/>
<comment type="catalytic activity">
    <reaction evidence="6 15">
        <text>N-terminal L-arginyl-[protein] + L-leucyl-tRNA(Leu) = N-terminal L-leucyl-L-arginyl-[protein] + tRNA(Leu) + H(+)</text>
        <dbReference type="Rhea" id="RHEA:50416"/>
        <dbReference type="Rhea" id="RHEA-COMP:9613"/>
        <dbReference type="Rhea" id="RHEA-COMP:9622"/>
        <dbReference type="Rhea" id="RHEA-COMP:12672"/>
        <dbReference type="Rhea" id="RHEA-COMP:12673"/>
        <dbReference type="ChEBI" id="CHEBI:15378"/>
        <dbReference type="ChEBI" id="CHEBI:64719"/>
        <dbReference type="ChEBI" id="CHEBI:78442"/>
        <dbReference type="ChEBI" id="CHEBI:78494"/>
        <dbReference type="ChEBI" id="CHEBI:133044"/>
        <dbReference type="EC" id="2.3.2.6"/>
    </reaction>
</comment>
<dbReference type="GO" id="GO:0008914">
    <property type="term" value="F:leucyl-tRNA--protein transferase activity"/>
    <property type="evidence" value="ECO:0007669"/>
    <property type="project" value="UniProtKB-UniRule"/>
</dbReference>
<comment type="similarity">
    <text evidence="9 15">Belongs to the L/F-transferase family.</text>
</comment>
<dbReference type="EC" id="2.3.2.6" evidence="10 15"/>
<comment type="catalytic activity">
    <reaction evidence="5 15">
        <text>L-phenylalanyl-tRNA(Phe) + an N-terminal L-alpha-aminoacyl-[protein] = an N-terminal L-phenylalanyl-L-alpha-aminoacyl-[protein] + tRNA(Phe)</text>
        <dbReference type="Rhea" id="RHEA:43632"/>
        <dbReference type="Rhea" id="RHEA-COMP:9668"/>
        <dbReference type="Rhea" id="RHEA-COMP:9699"/>
        <dbReference type="Rhea" id="RHEA-COMP:10636"/>
        <dbReference type="Rhea" id="RHEA-COMP:10637"/>
        <dbReference type="ChEBI" id="CHEBI:78442"/>
        <dbReference type="ChEBI" id="CHEBI:78531"/>
        <dbReference type="ChEBI" id="CHEBI:78597"/>
        <dbReference type="ChEBI" id="CHEBI:83561"/>
        <dbReference type="EC" id="2.3.2.6"/>
    </reaction>
</comment>
<sequence length="266" mass="30213">MQLPWLDVDTPFPPVHRALTNPAGLLAAGADLSIKRLQSAYSQGIFPWYQEGEPILWWSLAPRMVLKCDEFKPSHSLRKKLRQTARQELADDDGFRQDGIQVRVDTAFSEVLRACSRRDDPDQPGVWITEEMQLAYLAWHLAGQVHSIETWRDGELIGGLYGVSIGKMFFGESMFSRATDASKIALAYLVEFLRNQGVLWIDCQMQTAHLASMGAHPVERDEFIEHIKHACTQEPPAWRQGWIDSSGRLRSKYSKHNNIAGVDEHN</sequence>
<evidence type="ECO:0000256" key="5">
    <source>
        <dbReference type="ARBA" id="ARBA00050607"/>
    </source>
</evidence>
<evidence type="ECO:0000256" key="3">
    <source>
        <dbReference type="ARBA" id="ARBA00022679"/>
    </source>
</evidence>
<dbReference type="InterPro" id="IPR016181">
    <property type="entry name" value="Acyl_CoA_acyltransferase"/>
</dbReference>
<dbReference type="InterPro" id="IPR042221">
    <property type="entry name" value="Leu/Phe-tRNA_Trfase_N"/>
</dbReference>
<comment type="function">
    <text evidence="8 15">Functions in the N-end rule pathway of protein degradation where it conjugates Leu, Phe and, less efficiently, Met from aminoacyl-tRNAs to the N-termini of proteins containing an N-terminal arginine or lysine.</text>
</comment>
<dbReference type="PANTHER" id="PTHR30098">
    <property type="entry name" value="LEUCYL/PHENYLALANYL-TRNA--PROTEIN TRANSFERASE"/>
    <property type="match status" value="1"/>
</dbReference>
<dbReference type="HAMAP" id="MF_00688">
    <property type="entry name" value="Leu_Phe_trans"/>
    <property type="match status" value="1"/>
</dbReference>
<reference evidence="16" key="1">
    <citation type="submission" date="2020-02" db="EMBL/GenBank/DDBJ databases">
        <authorList>
            <person name="Chen W.-M."/>
        </authorList>
    </citation>
    <scope>NUCLEOTIDE SEQUENCE</scope>
    <source>
        <strain evidence="16">NBD-18</strain>
    </source>
</reference>
<evidence type="ECO:0000256" key="6">
    <source>
        <dbReference type="ARBA" id="ARBA00050652"/>
    </source>
</evidence>
<dbReference type="FunFam" id="3.30.70.3550:FF:000001">
    <property type="entry name" value="Leucyl/phenylalanyl-tRNA--protein transferase"/>
    <property type="match status" value="1"/>
</dbReference>
<dbReference type="Gene3D" id="3.30.70.3550">
    <property type="entry name" value="Leucyl/phenylalanyl-tRNA-protein transferase, N-terminal domain"/>
    <property type="match status" value="1"/>
</dbReference>
<evidence type="ECO:0000256" key="2">
    <source>
        <dbReference type="ARBA" id="ARBA00022490"/>
    </source>
</evidence>
<gene>
    <name evidence="15" type="primary">aat</name>
    <name evidence="16" type="ORF">G3I67_14600</name>
</gene>
<comment type="subcellular location">
    <subcellularLocation>
        <location evidence="1 15">Cytoplasm</location>
    </subcellularLocation>
</comment>
<keyword evidence="3 15" id="KW-0808">Transferase</keyword>
<evidence type="ECO:0000256" key="13">
    <source>
        <dbReference type="ARBA" id="ARBA00077165"/>
    </source>
</evidence>
<name>A0A6B2R307_9BURK</name>
<dbReference type="AlphaFoldDB" id="A0A6B2R307"/>
<dbReference type="InterPro" id="IPR042203">
    <property type="entry name" value="Leu/Phe-tRNA_Trfase_C"/>
</dbReference>
<accession>A0A6B2R307</accession>
<dbReference type="GO" id="GO:0030163">
    <property type="term" value="P:protein catabolic process"/>
    <property type="evidence" value="ECO:0007669"/>
    <property type="project" value="UniProtKB-UniRule"/>
</dbReference>
<comment type="catalytic activity">
    <reaction evidence="7 15">
        <text>N-terminal L-lysyl-[protein] + L-leucyl-tRNA(Leu) = N-terminal L-leucyl-L-lysyl-[protein] + tRNA(Leu) + H(+)</text>
        <dbReference type="Rhea" id="RHEA:12340"/>
        <dbReference type="Rhea" id="RHEA-COMP:9613"/>
        <dbReference type="Rhea" id="RHEA-COMP:9622"/>
        <dbReference type="Rhea" id="RHEA-COMP:12670"/>
        <dbReference type="Rhea" id="RHEA-COMP:12671"/>
        <dbReference type="ChEBI" id="CHEBI:15378"/>
        <dbReference type="ChEBI" id="CHEBI:65249"/>
        <dbReference type="ChEBI" id="CHEBI:78442"/>
        <dbReference type="ChEBI" id="CHEBI:78494"/>
        <dbReference type="ChEBI" id="CHEBI:133043"/>
        <dbReference type="EC" id="2.3.2.6"/>
    </reaction>
</comment>
<dbReference type="NCBIfam" id="TIGR00667">
    <property type="entry name" value="aat"/>
    <property type="match status" value="1"/>
</dbReference>
<keyword evidence="2 15" id="KW-0963">Cytoplasm</keyword>
<evidence type="ECO:0000256" key="8">
    <source>
        <dbReference type="ARBA" id="ARBA00054043"/>
    </source>
</evidence>